<sequence>QLLFLPGLEEVGGDEGDNGVDGQVGKRLEWGLNIG</sequence>
<feature type="non-terminal residue" evidence="1">
    <location>
        <position position="1"/>
    </location>
</feature>
<keyword evidence="2" id="KW-1185">Reference proteome</keyword>
<dbReference type="AlphaFoldDB" id="A0A4Y1ZVD8"/>
<evidence type="ECO:0000313" key="2">
    <source>
        <dbReference type="Proteomes" id="UP000499080"/>
    </source>
</evidence>
<accession>A0A4Y1ZVD8</accession>
<comment type="caution">
    <text evidence="1">The sequence shown here is derived from an EMBL/GenBank/DDBJ whole genome shotgun (WGS) entry which is preliminary data.</text>
</comment>
<evidence type="ECO:0000313" key="1">
    <source>
        <dbReference type="EMBL" id="GBL69669.1"/>
    </source>
</evidence>
<dbReference type="Proteomes" id="UP000499080">
    <property type="component" value="Unassembled WGS sequence"/>
</dbReference>
<organism evidence="1 2">
    <name type="scientific">Araneus ventricosus</name>
    <name type="common">Orbweaver spider</name>
    <name type="synonym">Epeira ventricosa</name>
    <dbReference type="NCBI Taxonomy" id="182803"/>
    <lineage>
        <taxon>Eukaryota</taxon>
        <taxon>Metazoa</taxon>
        <taxon>Ecdysozoa</taxon>
        <taxon>Arthropoda</taxon>
        <taxon>Chelicerata</taxon>
        <taxon>Arachnida</taxon>
        <taxon>Araneae</taxon>
        <taxon>Araneomorphae</taxon>
        <taxon>Entelegynae</taxon>
        <taxon>Araneoidea</taxon>
        <taxon>Araneidae</taxon>
        <taxon>Araneus</taxon>
    </lineage>
</organism>
<name>A0A4Y1ZVD8_ARAVE</name>
<reference evidence="1 2" key="1">
    <citation type="journal article" date="2019" name="Sci. Rep.">
        <title>Orb-weaving spider Araneus ventricosus genome elucidates the spidroin gene catalogue.</title>
        <authorList>
            <person name="Kono N."/>
            <person name="Nakamura H."/>
            <person name="Ohtoshi R."/>
            <person name="Moran D.A.P."/>
            <person name="Shinohara A."/>
            <person name="Yoshida Y."/>
            <person name="Fujiwara M."/>
            <person name="Mori M."/>
            <person name="Tomita M."/>
            <person name="Arakawa K."/>
        </authorList>
    </citation>
    <scope>NUCLEOTIDE SEQUENCE [LARGE SCALE GENOMIC DNA]</scope>
</reference>
<gene>
    <name evidence="1" type="ORF">AVEN_202527_1</name>
</gene>
<protein>
    <submittedName>
        <fullName evidence="1">Uncharacterized protein</fullName>
    </submittedName>
</protein>
<dbReference type="EMBL" id="BGPR01153914">
    <property type="protein sequence ID" value="GBL69669.1"/>
    <property type="molecule type" value="Genomic_DNA"/>
</dbReference>
<proteinExistence type="predicted"/>